<dbReference type="EMBL" id="BAABKK010000032">
    <property type="protein sequence ID" value="GAA5200711.1"/>
    <property type="molecule type" value="Genomic_DNA"/>
</dbReference>
<keyword evidence="2" id="KW-1185">Reference proteome</keyword>
<dbReference type="RefSeq" id="WP_345452613.1">
    <property type="nucleotide sequence ID" value="NZ_BAABKK010000032.1"/>
</dbReference>
<accession>A0ABP9SSY3</accession>
<evidence type="ECO:0000313" key="2">
    <source>
        <dbReference type="Proteomes" id="UP001500200"/>
    </source>
</evidence>
<comment type="caution">
    <text evidence="1">The sequence shown here is derived from an EMBL/GenBank/DDBJ whole genome shotgun (WGS) entry which is preliminary data.</text>
</comment>
<dbReference type="Proteomes" id="UP001500200">
    <property type="component" value="Unassembled WGS sequence"/>
</dbReference>
<name>A0ABP9SSY3_9MICC</name>
<organism evidence="1 2">
    <name type="scientific">Arthrobacter gyeryongensis</name>
    <dbReference type="NCBI Taxonomy" id="1650592"/>
    <lineage>
        <taxon>Bacteria</taxon>
        <taxon>Bacillati</taxon>
        <taxon>Actinomycetota</taxon>
        <taxon>Actinomycetes</taxon>
        <taxon>Micrococcales</taxon>
        <taxon>Micrococcaceae</taxon>
        <taxon>Arthrobacter</taxon>
    </lineage>
</organism>
<reference evidence="2" key="1">
    <citation type="journal article" date="2019" name="Int. J. Syst. Evol. Microbiol.">
        <title>The Global Catalogue of Microorganisms (GCM) 10K type strain sequencing project: providing services to taxonomists for standard genome sequencing and annotation.</title>
        <authorList>
            <consortium name="The Broad Institute Genomics Platform"/>
            <consortium name="The Broad Institute Genome Sequencing Center for Infectious Disease"/>
            <person name="Wu L."/>
            <person name="Ma J."/>
        </authorList>
    </citation>
    <scope>NUCLEOTIDE SEQUENCE [LARGE SCALE GENOMIC DNA]</scope>
    <source>
        <strain evidence="2">JCM 18514</strain>
    </source>
</reference>
<protein>
    <submittedName>
        <fullName evidence="1">Uncharacterized protein</fullName>
    </submittedName>
</protein>
<gene>
    <name evidence="1" type="ORF">GCM10023346_43430</name>
</gene>
<proteinExistence type="predicted"/>
<evidence type="ECO:0000313" key="1">
    <source>
        <dbReference type="EMBL" id="GAA5200711.1"/>
    </source>
</evidence>
<sequence length="205" mass="22474">MLPAMDEQDEAPHAVDDSQVWETLRAAHGAYMAATSPAYDQVLKEVADRIQASGSIGKADIGALLFWKRLRANTPWVSDLMTWQEPKVRAVTENAVRAVTDVSLSVPQAATAGRGELKPLPGFRTGDALASALLLAAAPERMAVYDRRARAGLNILHRPLLRGRYGRYMELVEELRSIAKQHGNAWTARDVDVALYWLGGPKSQS</sequence>